<dbReference type="PROSITE" id="PS51318">
    <property type="entry name" value="TAT"/>
    <property type="match status" value="1"/>
</dbReference>
<sequence length="350" mass="40007">MTEDRLSRRDFLKLAAAGATAAALGATELYPRIRGEVPPSKRVMNGLEVCRELVKAEVSQDQEKIIEARKLVVVWAFAESTSLFAKEAGLEKAGKMMEHYLYGEGQDSDISPWFNEVTDQKQFWLNLVREAFGHYYFSLGKEDSYSGISREEFFQLFQQLQDKLRKGFTFPSAVGAREGDGMDWTWAVGHSTYTLQCESQIDTTEDAIVIALQNMNVKMFDIYDWELTFETSISDKAWVFASLVSQPLFSWFINTEDSVDRMLEKIGLPQKEKQIVRDTIDAWRVRTGSKISDLSRNVRGMEEWAGGQIVERDMNLLKKIGARDYTINASFRYPGKVEIPTNPTDYLFLP</sequence>
<dbReference type="InterPro" id="IPR019546">
    <property type="entry name" value="TAT_signal_bac_arc"/>
</dbReference>
<protein>
    <submittedName>
        <fullName evidence="1">Uncharacterized protein</fullName>
    </submittedName>
</protein>
<evidence type="ECO:0000313" key="1">
    <source>
        <dbReference type="EMBL" id="KKU64471.1"/>
    </source>
</evidence>
<organism evidence="1 2">
    <name type="scientific">Candidatus Woesebacteria bacterium GW2011_GWC2_47_16</name>
    <dbReference type="NCBI Taxonomy" id="1618590"/>
    <lineage>
        <taxon>Bacteria</taxon>
        <taxon>Candidatus Woeseibacteriota</taxon>
    </lineage>
</organism>
<dbReference type="Proteomes" id="UP000034501">
    <property type="component" value="Unassembled WGS sequence"/>
</dbReference>
<dbReference type="NCBIfam" id="TIGR01409">
    <property type="entry name" value="TAT_signal_seq"/>
    <property type="match status" value="1"/>
</dbReference>
<name>A0A0G1S513_9BACT</name>
<gene>
    <name evidence="1" type="ORF">UX88_C0012G0002</name>
</gene>
<accession>A0A0G1S513</accession>
<proteinExistence type="predicted"/>
<reference evidence="1 2" key="1">
    <citation type="journal article" date="2015" name="Nature">
        <title>rRNA introns, odd ribosomes, and small enigmatic genomes across a large radiation of phyla.</title>
        <authorList>
            <person name="Brown C.T."/>
            <person name="Hug L.A."/>
            <person name="Thomas B.C."/>
            <person name="Sharon I."/>
            <person name="Castelle C.J."/>
            <person name="Singh A."/>
            <person name="Wilkins M.J."/>
            <person name="Williams K.H."/>
            <person name="Banfield J.F."/>
        </authorList>
    </citation>
    <scope>NUCLEOTIDE SEQUENCE [LARGE SCALE GENOMIC DNA]</scope>
</reference>
<dbReference type="EMBL" id="LCNW01000012">
    <property type="protein sequence ID" value="KKU64471.1"/>
    <property type="molecule type" value="Genomic_DNA"/>
</dbReference>
<dbReference type="Pfam" id="PF10518">
    <property type="entry name" value="TAT_signal"/>
    <property type="match status" value="1"/>
</dbReference>
<comment type="caution">
    <text evidence="1">The sequence shown here is derived from an EMBL/GenBank/DDBJ whole genome shotgun (WGS) entry which is preliminary data.</text>
</comment>
<dbReference type="InterPro" id="IPR006311">
    <property type="entry name" value="TAT_signal"/>
</dbReference>
<evidence type="ECO:0000313" key="2">
    <source>
        <dbReference type="Proteomes" id="UP000034501"/>
    </source>
</evidence>
<dbReference type="AlphaFoldDB" id="A0A0G1S513"/>